<comment type="subcellular location">
    <subcellularLocation>
        <location evidence="1">Cell membrane</location>
        <topology evidence="1">Multi-pass membrane protein</topology>
    </subcellularLocation>
</comment>
<dbReference type="InterPro" id="IPR000917">
    <property type="entry name" value="Sulfatase_N"/>
</dbReference>
<dbReference type="OrthoDB" id="9786870at2"/>
<gene>
    <name evidence="9" type="ORF">CQA53_09660</name>
</gene>
<dbReference type="InterPro" id="IPR058130">
    <property type="entry name" value="PEA_transf_C"/>
</dbReference>
<dbReference type="RefSeq" id="WP_115543791.1">
    <property type="nucleotide sequence ID" value="NZ_NXLQ01000037.1"/>
</dbReference>
<feature type="transmembrane region" description="Helical" evidence="7">
    <location>
        <begin position="87"/>
        <end position="114"/>
    </location>
</feature>
<feature type="transmembrane region" description="Helical" evidence="7">
    <location>
        <begin position="63"/>
        <end position="80"/>
    </location>
</feature>
<dbReference type="PANTHER" id="PTHR30443:SF2">
    <property type="entry name" value="PHOSPHOETHANOLAMINE TRANSFERASE EPTC"/>
    <property type="match status" value="1"/>
</dbReference>
<sequence length="598" mass="69901">MTIFNCLKRLFSFKIFLFFLFVNSFYPMVLFSSLGGGGNDNTTDVNILTVFFQDFIHNLYRSFFPNLALFFCLFYILHFLEKYLSKVLALAIAIFCYLSTFLVILIDLFLVIVFHNSLNDVFVNIILSTNPNEAIGFFDTYFNLRVSMIMLLFVVFSIGFLFIRLPKIHLPIQSKKLKAIQIVAFILFVICLFEIVYRNVYFAKKNIIWQWYIAISNNMRESSEFLKHYNQYKRVKQDSNDFLEQKKEYPIEIQGKLPQNIVLIIGESTTRNYMSLYGFGLPTTPHLEQLKKEGGLFVMNDIIAPHGHTNESLRKVLTFSNYENSDTPWYKQMNILNVMNLAGFETLWLSNQETISIYGNAPEVIATHANTVEFTMYRGSLYSSKFYDGALLGVLDKYRNNQSQKPHFYVLHLMGTHFPYIKGYPQSFNMLKPDDFKVGKFPNDAKTKAEYSNAVLYNDWVVNKIIEQFKESESIILYLSDHGEEVYDFRSFYGHNDFAGSRFMVEIPFILYLSPKARESFPNLTAKINLAVNRPFMTDDFIHAFLDILDIKTPDFEESRSLFSPNFNDKRVRKIFNGKDYDKEVKQQQCTNCEINKN</sequence>
<evidence type="ECO:0000313" key="10">
    <source>
        <dbReference type="Proteomes" id="UP000256379"/>
    </source>
</evidence>
<dbReference type="Proteomes" id="UP000256379">
    <property type="component" value="Unassembled WGS sequence"/>
</dbReference>
<keyword evidence="3" id="KW-0808">Transferase</keyword>
<dbReference type="CDD" id="cd16017">
    <property type="entry name" value="LptA"/>
    <property type="match status" value="1"/>
</dbReference>
<accession>A0A3D8I9Z8</accession>
<dbReference type="SUPFAM" id="SSF53649">
    <property type="entry name" value="Alkaline phosphatase-like"/>
    <property type="match status" value="1"/>
</dbReference>
<proteinExistence type="predicted"/>
<evidence type="ECO:0000256" key="6">
    <source>
        <dbReference type="ARBA" id="ARBA00023136"/>
    </source>
</evidence>
<keyword evidence="6 7" id="KW-0472">Membrane</keyword>
<dbReference type="PANTHER" id="PTHR30443">
    <property type="entry name" value="INNER MEMBRANE PROTEIN"/>
    <property type="match status" value="1"/>
</dbReference>
<evidence type="ECO:0000256" key="4">
    <source>
        <dbReference type="ARBA" id="ARBA00022692"/>
    </source>
</evidence>
<feature type="transmembrane region" description="Helical" evidence="7">
    <location>
        <begin position="12"/>
        <end position="31"/>
    </location>
</feature>
<dbReference type="GO" id="GO:0009244">
    <property type="term" value="P:lipopolysaccharide core region biosynthetic process"/>
    <property type="evidence" value="ECO:0007669"/>
    <property type="project" value="TreeGrafter"/>
</dbReference>
<evidence type="ECO:0000256" key="2">
    <source>
        <dbReference type="ARBA" id="ARBA00022475"/>
    </source>
</evidence>
<evidence type="ECO:0000256" key="5">
    <source>
        <dbReference type="ARBA" id="ARBA00022989"/>
    </source>
</evidence>
<keyword evidence="5 7" id="KW-1133">Transmembrane helix</keyword>
<evidence type="ECO:0000256" key="3">
    <source>
        <dbReference type="ARBA" id="ARBA00022679"/>
    </source>
</evidence>
<feature type="transmembrane region" description="Helical" evidence="7">
    <location>
        <begin position="146"/>
        <end position="165"/>
    </location>
</feature>
<protein>
    <recommendedName>
        <fullName evidence="8">Sulfatase N-terminal domain-containing protein</fullName>
    </recommendedName>
</protein>
<feature type="domain" description="Sulfatase N-terminal" evidence="8">
    <location>
        <begin position="259"/>
        <end position="551"/>
    </location>
</feature>
<evidence type="ECO:0000259" key="8">
    <source>
        <dbReference type="Pfam" id="PF00884"/>
    </source>
</evidence>
<dbReference type="InterPro" id="IPR017850">
    <property type="entry name" value="Alkaline_phosphatase_core_sf"/>
</dbReference>
<dbReference type="Pfam" id="PF00884">
    <property type="entry name" value="Sulfatase"/>
    <property type="match status" value="1"/>
</dbReference>
<dbReference type="AlphaFoldDB" id="A0A3D8I9Z8"/>
<dbReference type="Gene3D" id="3.40.720.10">
    <property type="entry name" value="Alkaline Phosphatase, subunit A"/>
    <property type="match status" value="1"/>
</dbReference>
<dbReference type="GO" id="GO:0005886">
    <property type="term" value="C:plasma membrane"/>
    <property type="evidence" value="ECO:0007669"/>
    <property type="project" value="UniProtKB-SubCell"/>
</dbReference>
<keyword evidence="10" id="KW-1185">Reference proteome</keyword>
<dbReference type="GO" id="GO:0016776">
    <property type="term" value="F:phosphotransferase activity, phosphate group as acceptor"/>
    <property type="evidence" value="ECO:0007669"/>
    <property type="project" value="TreeGrafter"/>
</dbReference>
<evidence type="ECO:0000256" key="7">
    <source>
        <dbReference type="SAM" id="Phobius"/>
    </source>
</evidence>
<evidence type="ECO:0000256" key="1">
    <source>
        <dbReference type="ARBA" id="ARBA00004651"/>
    </source>
</evidence>
<comment type="caution">
    <text evidence="9">The sequence shown here is derived from an EMBL/GenBank/DDBJ whole genome shotgun (WGS) entry which is preliminary data.</text>
</comment>
<dbReference type="InterPro" id="IPR040423">
    <property type="entry name" value="PEA_transferase"/>
</dbReference>
<evidence type="ECO:0000313" key="9">
    <source>
        <dbReference type="EMBL" id="RDU61972.1"/>
    </source>
</evidence>
<name>A0A3D8I9Z8_9HELI</name>
<dbReference type="EMBL" id="NXLQ01000037">
    <property type="protein sequence ID" value="RDU61972.1"/>
    <property type="molecule type" value="Genomic_DNA"/>
</dbReference>
<organism evidence="9 10">
    <name type="scientific">Helicobacter didelphidarum</name>
    <dbReference type="NCBI Taxonomy" id="2040648"/>
    <lineage>
        <taxon>Bacteria</taxon>
        <taxon>Pseudomonadati</taxon>
        <taxon>Campylobacterota</taxon>
        <taxon>Epsilonproteobacteria</taxon>
        <taxon>Campylobacterales</taxon>
        <taxon>Helicobacteraceae</taxon>
        <taxon>Helicobacter</taxon>
    </lineage>
</organism>
<reference evidence="9 10" key="1">
    <citation type="submission" date="2018-04" db="EMBL/GenBank/DDBJ databases">
        <title>Novel Campyloabacter and Helicobacter Species and Strains.</title>
        <authorList>
            <person name="Mannion A.J."/>
            <person name="Shen Z."/>
            <person name="Fox J.G."/>
        </authorList>
    </citation>
    <scope>NUCLEOTIDE SEQUENCE [LARGE SCALE GENOMIC DNA]</scope>
    <source>
        <strain evidence="9 10">MIT 17-337</strain>
    </source>
</reference>
<keyword evidence="4 7" id="KW-0812">Transmembrane</keyword>
<keyword evidence="2" id="KW-1003">Cell membrane</keyword>
<feature type="transmembrane region" description="Helical" evidence="7">
    <location>
        <begin position="177"/>
        <end position="197"/>
    </location>
</feature>